<reference evidence="3 4" key="1">
    <citation type="submission" date="2019-03" db="EMBL/GenBank/DDBJ databases">
        <title>An improved genome assembly of the fluke Schistosoma japonicum.</title>
        <authorList>
            <person name="Hu W."/>
            <person name="Luo F."/>
            <person name="Yin M."/>
            <person name="Mo X."/>
            <person name="Sun C."/>
            <person name="Wu Q."/>
            <person name="Zhu B."/>
            <person name="Xiang M."/>
            <person name="Wang J."/>
            <person name="Wang Y."/>
            <person name="Zhang T."/>
            <person name="Xu B."/>
            <person name="Zheng H."/>
            <person name="Feng Z."/>
        </authorList>
    </citation>
    <scope>NUCLEOTIDE SEQUENCE [LARGE SCALE GENOMIC DNA]</scope>
    <source>
        <strain evidence="3">HuSjv2</strain>
        <tissue evidence="3">Worms</tissue>
    </source>
</reference>
<dbReference type="EMBL" id="SKCS01000443">
    <property type="protein sequence ID" value="TNN06986.1"/>
    <property type="molecule type" value="Genomic_DNA"/>
</dbReference>
<dbReference type="Proteomes" id="UP000311919">
    <property type="component" value="Unassembled WGS sequence"/>
</dbReference>
<name>A0A4Z2CRX1_SCHJA</name>
<gene>
    <name evidence="3" type="ORF">EWB00_008026</name>
</gene>
<proteinExistence type="predicted"/>
<keyword evidence="2" id="KW-0732">Signal</keyword>
<evidence type="ECO:0000256" key="2">
    <source>
        <dbReference type="SAM" id="SignalP"/>
    </source>
</evidence>
<feature type="chain" id="PRO_5021398543" evidence="2">
    <location>
        <begin position="25"/>
        <end position="68"/>
    </location>
</feature>
<dbReference type="AlphaFoldDB" id="A0A4Z2CRX1"/>
<evidence type="ECO:0000256" key="1">
    <source>
        <dbReference type="SAM" id="MobiDB-lite"/>
    </source>
</evidence>
<sequence length="68" mass="8078">MFTTSVKWIFFATLILIICDHTESRHVRVKEDEDSDITPVKNKVHKEEKHGKHEDKKPSDEYYDDEST</sequence>
<evidence type="ECO:0000313" key="3">
    <source>
        <dbReference type="EMBL" id="TNN06986.1"/>
    </source>
</evidence>
<feature type="signal peptide" evidence="2">
    <location>
        <begin position="1"/>
        <end position="24"/>
    </location>
</feature>
<keyword evidence="4" id="KW-1185">Reference proteome</keyword>
<organism evidence="3 4">
    <name type="scientific">Schistosoma japonicum</name>
    <name type="common">Blood fluke</name>
    <dbReference type="NCBI Taxonomy" id="6182"/>
    <lineage>
        <taxon>Eukaryota</taxon>
        <taxon>Metazoa</taxon>
        <taxon>Spiralia</taxon>
        <taxon>Lophotrochozoa</taxon>
        <taxon>Platyhelminthes</taxon>
        <taxon>Trematoda</taxon>
        <taxon>Digenea</taxon>
        <taxon>Strigeidida</taxon>
        <taxon>Schistosomatoidea</taxon>
        <taxon>Schistosomatidae</taxon>
        <taxon>Schistosoma</taxon>
    </lineage>
</organism>
<accession>A0A4Z2CRX1</accession>
<comment type="caution">
    <text evidence="3">The sequence shown here is derived from an EMBL/GenBank/DDBJ whole genome shotgun (WGS) entry which is preliminary data.</text>
</comment>
<evidence type="ECO:0000313" key="4">
    <source>
        <dbReference type="Proteomes" id="UP000311919"/>
    </source>
</evidence>
<feature type="region of interest" description="Disordered" evidence="1">
    <location>
        <begin position="28"/>
        <end position="68"/>
    </location>
</feature>
<feature type="compositionally biased region" description="Basic and acidic residues" evidence="1">
    <location>
        <begin position="45"/>
        <end position="60"/>
    </location>
</feature>
<protein>
    <submittedName>
        <fullName evidence="3">Uncharacterized protein</fullName>
    </submittedName>
</protein>